<keyword evidence="1" id="KW-0378">Hydrolase</keyword>
<evidence type="ECO:0000256" key="2">
    <source>
        <dbReference type="ARBA" id="ARBA00023316"/>
    </source>
</evidence>
<evidence type="ECO:0000313" key="4">
    <source>
        <dbReference type="Proteomes" id="UP000254912"/>
    </source>
</evidence>
<keyword evidence="2" id="KW-0961">Cell wall biogenesis/degradation</keyword>
<dbReference type="GeneID" id="94546254"/>
<dbReference type="InterPro" id="IPR050695">
    <property type="entry name" value="N-acetylmuramoyl_amidase_3"/>
</dbReference>
<dbReference type="KEGG" id="wso:WSWS_01064"/>
<dbReference type="Gene3D" id="2.30.30.40">
    <property type="entry name" value="SH3 Domains"/>
    <property type="match status" value="1"/>
</dbReference>
<dbReference type="SMART" id="SM00287">
    <property type="entry name" value="SH3b"/>
    <property type="match status" value="1"/>
</dbReference>
<dbReference type="Pfam" id="PF08239">
    <property type="entry name" value="SH3_3"/>
    <property type="match status" value="1"/>
</dbReference>
<accession>A0A288Q726</accession>
<evidence type="ECO:0000313" key="3">
    <source>
        <dbReference type="EMBL" id="RDL12258.1"/>
    </source>
</evidence>
<dbReference type="EMBL" id="QRAS01000001">
    <property type="protein sequence ID" value="RDL12258.1"/>
    <property type="molecule type" value="Genomic_DNA"/>
</dbReference>
<gene>
    <name evidence="3" type="ORF">DFP99_0693</name>
</gene>
<reference evidence="3 4" key="1">
    <citation type="submission" date="2018-07" db="EMBL/GenBank/DDBJ databases">
        <title>Genomic Encyclopedia of Type Strains, Phase III (KMG-III): the genomes of soil and plant-associated and newly described type strains.</title>
        <authorList>
            <person name="Whitman W."/>
        </authorList>
    </citation>
    <scope>NUCLEOTIDE SEQUENCE [LARGE SCALE GENOMIC DNA]</scope>
    <source>
        <strain evidence="3 4">CECT 7031</strain>
    </source>
</reference>
<comment type="caution">
    <text evidence="3">The sequence shown here is derived from an EMBL/GenBank/DDBJ whole genome shotgun (WGS) entry which is preliminary data.</text>
</comment>
<dbReference type="Pfam" id="PF01520">
    <property type="entry name" value="Amidase_3"/>
    <property type="match status" value="1"/>
</dbReference>
<dbReference type="PANTHER" id="PTHR30404">
    <property type="entry name" value="N-ACETYLMURAMOYL-L-ALANINE AMIDASE"/>
    <property type="match status" value="1"/>
</dbReference>
<sequence length="298" mass="33528">MKRLIQIMWQWVMHFWVPLAITVGMLSVAISFTIVLLVKQQSTVQIPNITIRTGAGIKYAEVGVLKRGEHLNILKRSHGWVQVRREDETTGWAPSWLLNRKTPVKYMGSLSEATVVLDPGHGGSDSGALSIDQKHFEKNYTLQLAQRVKTVLEKDYGTHVIMTRSTDHIVYLSKIPKIAEQKQADLFISFHFDSAPENNEASGYTAYYYNAGNGSKSLAQNINNVMKPAMPITNKGVEVGDFWVIHHNTVPAVLLENGYINSAKDFSYIRSAKYQKYIAKKVPMGLQNYLTQAAKSNQ</sequence>
<dbReference type="PROSITE" id="PS51781">
    <property type="entry name" value="SH3B"/>
    <property type="match status" value="1"/>
</dbReference>
<name>A0A288Q726_9LACO</name>
<dbReference type="InterPro" id="IPR003646">
    <property type="entry name" value="SH3-like_bac-type"/>
</dbReference>
<dbReference type="RefSeq" id="WP_181777837.1">
    <property type="nucleotide sequence ID" value="NZ_BJYO01000002.1"/>
</dbReference>
<dbReference type="SUPFAM" id="SSF53187">
    <property type="entry name" value="Zn-dependent exopeptidases"/>
    <property type="match status" value="1"/>
</dbReference>
<dbReference type="Proteomes" id="UP000254912">
    <property type="component" value="Unassembled WGS sequence"/>
</dbReference>
<dbReference type="GO" id="GO:0008745">
    <property type="term" value="F:N-acetylmuramoyl-L-alanine amidase activity"/>
    <property type="evidence" value="ECO:0007669"/>
    <property type="project" value="InterPro"/>
</dbReference>
<evidence type="ECO:0000256" key="1">
    <source>
        <dbReference type="ARBA" id="ARBA00022801"/>
    </source>
</evidence>
<keyword evidence="4" id="KW-1185">Reference proteome</keyword>
<dbReference type="GO" id="GO:0030288">
    <property type="term" value="C:outer membrane-bounded periplasmic space"/>
    <property type="evidence" value="ECO:0007669"/>
    <property type="project" value="TreeGrafter"/>
</dbReference>
<organism evidence="3 4">
    <name type="scientific">Weissella soli</name>
    <dbReference type="NCBI Taxonomy" id="155866"/>
    <lineage>
        <taxon>Bacteria</taxon>
        <taxon>Bacillati</taxon>
        <taxon>Bacillota</taxon>
        <taxon>Bacilli</taxon>
        <taxon>Lactobacillales</taxon>
        <taxon>Lactobacillaceae</taxon>
        <taxon>Weissella</taxon>
    </lineage>
</organism>
<dbReference type="Gene3D" id="3.40.630.40">
    <property type="entry name" value="Zn-dependent exopeptidases"/>
    <property type="match status" value="1"/>
</dbReference>
<dbReference type="AlphaFoldDB" id="A0A288Q726"/>
<dbReference type="GO" id="GO:0071555">
    <property type="term" value="P:cell wall organization"/>
    <property type="evidence" value="ECO:0007669"/>
    <property type="project" value="UniProtKB-KW"/>
</dbReference>
<dbReference type="PANTHER" id="PTHR30404:SF7">
    <property type="entry name" value="CELL WALL AMIDASE LYTH-RELATED"/>
    <property type="match status" value="1"/>
</dbReference>
<proteinExistence type="predicted"/>
<dbReference type="CDD" id="cd02696">
    <property type="entry name" value="MurNAc-LAA"/>
    <property type="match status" value="1"/>
</dbReference>
<protein>
    <submittedName>
        <fullName evidence="3">N-acetylmuramoyl-L-alanine amidase</fullName>
    </submittedName>
</protein>
<dbReference type="InterPro" id="IPR002508">
    <property type="entry name" value="MurNAc-LAA_cat"/>
</dbReference>
<dbReference type="SMART" id="SM00646">
    <property type="entry name" value="Ami_3"/>
    <property type="match status" value="1"/>
</dbReference>
<dbReference type="GO" id="GO:0009253">
    <property type="term" value="P:peptidoglycan catabolic process"/>
    <property type="evidence" value="ECO:0007669"/>
    <property type="project" value="InterPro"/>
</dbReference>